<keyword evidence="16" id="KW-1185">Reference proteome</keyword>
<evidence type="ECO:0000256" key="4">
    <source>
        <dbReference type="ARBA" id="ARBA00022448"/>
    </source>
</evidence>
<evidence type="ECO:0000259" key="14">
    <source>
        <dbReference type="Pfam" id="PF06747"/>
    </source>
</evidence>
<evidence type="ECO:0000256" key="5">
    <source>
        <dbReference type="ARBA" id="ARBA00022927"/>
    </source>
</evidence>
<feature type="domain" description="CHCH" evidence="14">
    <location>
        <begin position="144"/>
        <end position="180"/>
    </location>
</feature>
<gene>
    <name evidence="15" type="ORF">Rhopal_007751-T1</name>
</gene>
<dbReference type="InterPro" id="IPR039289">
    <property type="entry name" value="CHCHD4"/>
</dbReference>
<evidence type="ECO:0000256" key="11">
    <source>
        <dbReference type="ARBA" id="ARBA00033150"/>
    </source>
</evidence>
<feature type="region of interest" description="Disordered" evidence="12">
    <location>
        <begin position="1"/>
        <end position="20"/>
    </location>
</feature>
<keyword evidence="4" id="KW-0813">Transport</keyword>
<evidence type="ECO:0000256" key="2">
    <source>
        <dbReference type="ARBA" id="ARBA00004164"/>
    </source>
</evidence>
<comment type="cofactor">
    <cofactor evidence="1">
        <name>Cu(2+)</name>
        <dbReference type="ChEBI" id="CHEBI:29036"/>
    </cofactor>
</comment>
<feature type="transmembrane region" description="Helical" evidence="13">
    <location>
        <begin position="44"/>
        <end position="64"/>
    </location>
</feature>
<keyword evidence="13" id="KW-0472">Membrane</keyword>
<dbReference type="GO" id="GO:0015035">
    <property type="term" value="F:protein-disulfide reductase activity"/>
    <property type="evidence" value="ECO:0007669"/>
    <property type="project" value="InterPro"/>
</dbReference>
<protein>
    <recommendedName>
        <fullName evidence="3">Mitochondrial intermembrane space import and assembly protein 40</fullName>
    </recommendedName>
    <alternativeName>
        <fullName evidence="11">Mitochondrial import inner membrane translocase TIM40</fullName>
    </alternativeName>
</protein>
<dbReference type="Gene3D" id="1.10.287.2900">
    <property type="match status" value="1"/>
</dbReference>
<evidence type="ECO:0000313" key="16">
    <source>
        <dbReference type="Proteomes" id="UP001342314"/>
    </source>
</evidence>
<keyword evidence="9" id="KW-1015">Disulfide bond</keyword>
<evidence type="ECO:0000256" key="9">
    <source>
        <dbReference type="ARBA" id="ARBA00023157"/>
    </source>
</evidence>
<comment type="caution">
    <text evidence="15">The sequence shown here is derived from an EMBL/GenBank/DDBJ whole genome shotgun (WGS) entry which is preliminary data.</text>
</comment>
<evidence type="ECO:0000256" key="3">
    <source>
        <dbReference type="ARBA" id="ARBA00013714"/>
    </source>
</evidence>
<dbReference type="GO" id="GO:0045041">
    <property type="term" value="P:protein import into mitochondrial intermembrane space"/>
    <property type="evidence" value="ECO:0007669"/>
    <property type="project" value="InterPro"/>
</dbReference>
<accession>A0AAV5GWS6</accession>
<dbReference type="PROSITE" id="PS51808">
    <property type="entry name" value="CHCH"/>
    <property type="match status" value="1"/>
</dbReference>
<evidence type="ECO:0000313" key="15">
    <source>
        <dbReference type="EMBL" id="GJN94668.1"/>
    </source>
</evidence>
<dbReference type="InterPro" id="IPR010625">
    <property type="entry name" value="CHCH"/>
</dbReference>
<dbReference type="EMBL" id="BQKY01000018">
    <property type="protein sequence ID" value="GJN94668.1"/>
    <property type="molecule type" value="Genomic_DNA"/>
</dbReference>
<keyword evidence="5" id="KW-0653">Protein transport</keyword>
<dbReference type="Proteomes" id="UP001342314">
    <property type="component" value="Unassembled WGS sequence"/>
</dbReference>
<keyword evidence="10" id="KW-0676">Redox-active center</keyword>
<name>A0AAV5GWS6_9BASI</name>
<evidence type="ECO:0000256" key="8">
    <source>
        <dbReference type="ARBA" id="ARBA00023128"/>
    </source>
</evidence>
<dbReference type="AlphaFoldDB" id="A0AAV5GWS6"/>
<evidence type="ECO:0000256" key="6">
    <source>
        <dbReference type="ARBA" id="ARBA00023002"/>
    </source>
</evidence>
<dbReference type="PANTHER" id="PTHR21622:SF0">
    <property type="entry name" value="COILED-COIL-HELIX-COILED-COIL-HELIX DOMAIN CONTAINING 4"/>
    <property type="match status" value="1"/>
</dbReference>
<dbReference type="GO" id="GO:0005743">
    <property type="term" value="C:mitochondrial inner membrane"/>
    <property type="evidence" value="ECO:0007669"/>
    <property type="project" value="UniProtKB-SubCell"/>
</dbReference>
<dbReference type="PANTHER" id="PTHR21622">
    <property type="entry name" value="COILED-COIL-HELIX-COILED-COIL-HELIX DOMAIN CONTAINING 4"/>
    <property type="match status" value="1"/>
</dbReference>
<reference evidence="15 16" key="1">
    <citation type="submission" date="2021-12" db="EMBL/GenBank/DDBJ databases">
        <title>High titer production of polyol ester of fatty acids by Rhodotorula paludigena BS15 towards product separation-free biomass refinery.</title>
        <authorList>
            <person name="Mano J."/>
            <person name="Ono H."/>
            <person name="Tanaka T."/>
            <person name="Naito K."/>
            <person name="Sushida H."/>
            <person name="Ike M."/>
            <person name="Tokuyasu K."/>
            <person name="Kitaoka M."/>
        </authorList>
    </citation>
    <scope>NUCLEOTIDE SEQUENCE [LARGE SCALE GENOMIC DNA]</scope>
    <source>
        <strain evidence="15 16">BS15</strain>
    </source>
</reference>
<keyword evidence="7" id="KW-0811">Translocation</keyword>
<dbReference type="Pfam" id="PF06747">
    <property type="entry name" value="CHCH"/>
    <property type="match status" value="1"/>
</dbReference>
<evidence type="ECO:0000256" key="10">
    <source>
        <dbReference type="ARBA" id="ARBA00023284"/>
    </source>
</evidence>
<evidence type="ECO:0000256" key="7">
    <source>
        <dbReference type="ARBA" id="ARBA00023010"/>
    </source>
</evidence>
<keyword evidence="6" id="KW-0560">Oxidoreductase</keyword>
<keyword evidence="13" id="KW-1133">Transmembrane helix</keyword>
<keyword evidence="13" id="KW-0812">Transmembrane</keyword>
<comment type="subcellular location">
    <subcellularLocation>
        <location evidence="2">Mitochondrion inner membrane</location>
        <topology evidence="2">Single-pass type II membrane protein</topology>
        <orientation evidence="2">Intermembrane side</orientation>
    </subcellularLocation>
</comment>
<organism evidence="15 16">
    <name type="scientific">Rhodotorula paludigena</name>
    <dbReference type="NCBI Taxonomy" id="86838"/>
    <lineage>
        <taxon>Eukaryota</taxon>
        <taxon>Fungi</taxon>
        <taxon>Dikarya</taxon>
        <taxon>Basidiomycota</taxon>
        <taxon>Pucciniomycotina</taxon>
        <taxon>Microbotryomycetes</taxon>
        <taxon>Sporidiobolales</taxon>
        <taxon>Sporidiobolaceae</taxon>
        <taxon>Rhodotorula</taxon>
    </lineage>
</organism>
<sequence length="239" mass="24982">MLRASVRAVPRSVTPRGLPHFRTATTSSTQRRFAVYQSQTTKPYVYASLGLVALVGWSAAILTVGGKSGKRSKQAGHANEENSKPPVPGSASGVSGSAAQAPVAEAAKEAAGPADSSQAAAFNPETGEINWDCPCLGGMADGPCGEEFKQAFSCFVYSEAEPKGIDCVEKFRGMQDCFRKHPDIYGDEAEDLADGEEDDGFDLVQRAEAAIALPDEHFLEAAAVEAPTSKPASAAAALE</sequence>
<evidence type="ECO:0000256" key="12">
    <source>
        <dbReference type="SAM" id="MobiDB-lite"/>
    </source>
</evidence>
<dbReference type="GO" id="GO:0005758">
    <property type="term" value="C:mitochondrial intermembrane space"/>
    <property type="evidence" value="ECO:0007669"/>
    <property type="project" value="TreeGrafter"/>
</dbReference>
<evidence type="ECO:0000256" key="1">
    <source>
        <dbReference type="ARBA" id="ARBA00001973"/>
    </source>
</evidence>
<keyword evidence="8" id="KW-0496">Mitochondrion</keyword>
<feature type="region of interest" description="Disordered" evidence="12">
    <location>
        <begin position="68"/>
        <end position="120"/>
    </location>
</feature>
<evidence type="ECO:0000256" key="13">
    <source>
        <dbReference type="SAM" id="Phobius"/>
    </source>
</evidence>
<proteinExistence type="predicted"/>
<feature type="compositionally biased region" description="Low complexity" evidence="12">
    <location>
        <begin position="89"/>
        <end position="120"/>
    </location>
</feature>